<dbReference type="PANTHER" id="PTHR35176:SF6">
    <property type="entry name" value="HEME OXYGENASE HI_0854-RELATED"/>
    <property type="match status" value="1"/>
</dbReference>
<dbReference type="SUPFAM" id="SSF50475">
    <property type="entry name" value="FMN-binding split barrel"/>
    <property type="match status" value="1"/>
</dbReference>
<dbReference type="Pfam" id="PF01243">
    <property type="entry name" value="PNPOx_N"/>
    <property type="match status" value="1"/>
</dbReference>
<evidence type="ECO:0000259" key="2">
    <source>
        <dbReference type="Pfam" id="PF01243"/>
    </source>
</evidence>
<dbReference type="PANTHER" id="PTHR35176">
    <property type="entry name" value="HEME OXYGENASE HI_0854-RELATED"/>
    <property type="match status" value="1"/>
</dbReference>
<dbReference type="KEGG" id="nah:F5544_12385"/>
<gene>
    <name evidence="3" type="ORF">F5544_12385</name>
</gene>
<accession>A0A6G9YB30</accession>
<protein>
    <submittedName>
        <fullName evidence="3">Pyridoxamine 5-phosphate oxidase</fullName>
    </submittedName>
</protein>
<evidence type="ECO:0000313" key="4">
    <source>
        <dbReference type="Proteomes" id="UP000503540"/>
    </source>
</evidence>
<keyword evidence="4" id="KW-1185">Reference proteome</keyword>
<dbReference type="GO" id="GO:0005829">
    <property type="term" value="C:cytosol"/>
    <property type="evidence" value="ECO:0007669"/>
    <property type="project" value="TreeGrafter"/>
</dbReference>
<dbReference type="EMBL" id="CP046172">
    <property type="protein sequence ID" value="QIS10368.1"/>
    <property type="molecule type" value="Genomic_DNA"/>
</dbReference>
<keyword evidence="1" id="KW-0560">Oxidoreductase</keyword>
<dbReference type="Proteomes" id="UP000503540">
    <property type="component" value="Chromosome"/>
</dbReference>
<organism evidence="3 4">
    <name type="scientific">Nocardia arthritidis</name>
    <dbReference type="NCBI Taxonomy" id="228602"/>
    <lineage>
        <taxon>Bacteria</taxon>
        <taxon>Bacillati</taxon>
        <taxon>Actinomycetota</taxon>
        <taxon>Actinomycetes</taxon>
        <taxon>Mycobacteriales</taxon>
        <taxon>Nocardiaceae</taxon>
        <taxon>Nocardia</taxon>
    </lineage>
</organism>
<dbReference type="AlphaFoldDB" id="A0A6G9YB30"/>
<reference evidence="3 4" key="1">
    <citation type="journal article" date="2019" name="ACS Chem. Biol.">
        <title>Identification and Mobilization of a Cryptic Antibiotic Biosynthesis Gene Locus from a Human-Pathogenic Nocardia Isolate.</title>
        <authorList>
            <person name="Herisse M."/>
            <person name="Ishida K."/>
            <person name="Porter J.L."/>
            <person name="Howden B."/>
            <person name="Hertweck C."/>
            <person name="Stinear T.P."/>
            <person name="Pidot S.J."/>
        </authorList>
    </citation>
    <scope>NUCLEOTIDE SEQUENCE [LARGE SCALE GENOMIC DNA]</scope>
    <source>
        <strain evidence="3 4">AUSMDU00012717</strain>
    </source>
</reference>
<dbReference type="InterPro" id="IPR052019">
    <property type="entry name" value="F420H2_bilvrd_red/Heme_oxyg"/>
</dbReference>
<dbReference type="GO" id="GO:0070967">
    <property type="term" value="F:coenzyme F420 binding"/>
    <property type="evidence" value="ECO:0007669"/>
    <property type="project" value="TreeGrafter"/>
</dbReference>
<feature type="domain" description="Pyridoxamine 5'-phosphate oxidase N-terminal" evidence="2">
    <location>
        <begin position="62"/>
        <end position="190"/>
    </location>
</feature>
<proteinExistence type="predicted"/>
<dbReference type="InterPro" id="IPR012349">
    <property type="entry name" value="Split_barrel_FMN-bd"/>
</dbReference>
<sequence length="197" mass="21913">MCRSASAHRLAGRESRCANGHVLTNRRDHPVANVDKRMSAAYGNNSTDRSVRTHMPKPFTEAERQEFLAGKHIAVLSVAATDGRPPATVPIWYDYTPGGDIRINTGAERRKARLIREAGTVTVTVQREELPYQYVIVEGTVIDATTPSPREAREAIATRYLGPEKARAFVDSMDGTKSVLFTIRPDRWITQDYSGDL</sequence>
<dbReference type="InterPro" id="IPR011576">
    <property type="entry name" value="Pyridox_Oxase_N"/>
</dbReference>
<dbReference type="Gene3D" id="2.30.110.10">
    <property type="entry name" value="Electron Transport, Fmn-binding Protein, Chain A"/>
    <property type="match status" value="1"/>
</dbReference>
<evidence type="ECO:0000313" key="3">
    <source>
        <dbReference type="EMBL" id="QIS10368.1"/>
    </source>
</evidence>
<evidence type="ECO:0000256" key="1">
    <source>
        <dbReference type="ARBA" id="ARBA00023002"/>
    </source>
</evidence>
<dbReference type="GO" id="GO:0016627">
    <property type="term" value="F:oxidoreductase activity, acting on the CH-CH group of donors"/>
    <property type="evidence" value="ECO:0007669"/>
    <property type="project" value="TreeGrafter"/>
</dbReference>
<name>A0A6G9YB30_9NOCA</name>